<feature type="transmembrane region" description="Helical" evidence="8">
    <location>
        <begin position="206"/>
        <end position="223"/>
    </location>
</feature>
<evidence type="ECO:0000256" key="8">
    <source>
        <dbReference type="SAM" id="Phobius"/>
    </source>
</evidence>
<feature type="domain" description="Lycopene cyclase" evidence="9">
    <location>
        <begin position="129"/>
        <end position="223"/>
    </location>
</feature>
<evidence type="ECO:0000313" key="10">
    <source>
        <dbReference type="EMBL" id="TXE07059.1"/>
    </source>
</evidence>
<dbReference type="GO" id="GO:0045436">
    <property type="term" value="F:lycopene beta cyclase activity"/>
    <property type="evidence" value="ECO:0007669"/>
    <property type="project" value="UniProtKB-ARBA"/>
</dbReference>
<evidence type="ECO:0000256" key="7">
    <source>
        <dbReference type="ARBA" id="ARBA00023235"/>
    </source>
</evidence>
<evidence type="ECO:0000256" key="4">
    <source>
        <dbReference type="ARBA" id="ARBA00022746"/>
    </source>
</evidence>
<evidence type="ECO:0000256" key="1">
    <source>
        <dbReference type="ARBA" id="ARBA00004141"/>
    </source>
</evidence>
<keyword evidence="11" id="KW-1185">Reference proteome</keyword>
<evidence type="ECO:0000256" key="2">
    <source>
        <dbReference type="ARBA" id="ARBA00004829"/>
    </source>
</evidence>
<keyword evidence="7" id="KW-0413">Isomerase</keyword>
<comment type="pathway">
    <text evidence="2">Carotenoid biosynthesis.</text>
</comment>
<keyword evidence="3 8" id="KW-0812">Transmembrane</keyword>
<dbReference type="Proteomes" id="UP000321790">
    <property type="component" value="Unassembled WGS sequence"/>
</dbReference>
<organism evidence="10 11">
    <name type="scientific">Seonamhaeicola algicola</name>
    <dbReference type="NCBI Taxonomy" id="1719036"/>
    <lineage>
        <taxon>Bacteria</taxon>
        <taxon>Pseudomonadati</taxon>
        <taxon>Bacteroidota</taxon>
        <taxon>Flavobacteriia</taxon>
        <taxon>Flavobacteriales</taxon>
        <taxon>Flavobacteriaceae</taxon>
    </lineage>
</organism>
<dbReference type="RefSeq" id="WP_147136687.1">
    <property type="nucleotide sequence ID" value="NZ_VOSC01000030.1"/>
</dbReference>
<evidence type="ECO:0000259" key="9">
    <source>
        <dbReference type="Pfam" id="PF18916"/>
    </source>
</evidence>
<evidence type="ECO:0000256" key="5">
    <source>
        <dbReference type="ARBA" id="ARBA00022989"/>
    </source>
</evidence>
<accession>A0A5C7AGJ8</accession>
<dbReference type="OrthoDB" id="5195186at2"/>
<feature type="transmembrane region" description="Helical" evidence="8">
    <location>
        <begin position="134"/>
        <end position="151"/>
    </location>
</feature>
<dbReference type="AlphaFoldDB" id="A0A5C7AGJ8"/>
<name>A0A5C7AGJ8_9FLAO</name>
<dbReference type="Pfam" id="PF18916">
    <property type="entry name" value="Lycopene_cyc"/>
    <property type="match status" value="2"/>
</dbReference>
<feature type="transmembrane region" description="Helical" evidence="8">
    <location>
        <begin position="158"/>
        <end position="181"/>
    </location>
</feature>
<feature type="transmembrane region" description="Helical" evidence="8">
    <location>
        <begin position="34"/>
        <end position="58"/>
    </location>
</feature>
<comment type="caution">
    <text evidence="10">The sequence shown here is derived from an EMBL/GenBank/DDBJ whole genome shotgun (WGS) entry which is preliminary data.</text>
</comment>
<keyword evidence="4" id="KW-0125">Carotenoid biosynthesis</keyword>
<feature type="domain" description="Lycopene cyclase" evidence="9">
    <location>
        <begin position="2"/>
        <end position="92"/>
    </location>
</feature>
<dbReference type="InterPro" id="IPR017825">
    <property type="entry name" value="Lycopene_cyclase_dom"/>
</dbReference>
<feature type="transmembrane region" description="Helical" evidence="8">
    <location>
        <begin position="6"/>
        <end position="22"/>
    </location>
</feature>
<protein>
    <submittedName>
        <fullName evidence="10">Lycopene cyclase domain-containing protein</fullName>
    </submittedName>
</protein>
<dbReference type="GO" id="GO:0016020">
    <property type="term" value="C:membrane"/>
    <property type="evidence" value="ECO:0007669"/>
    <property type="project" value="UniProtKB-SubCell"/>
</dbReference>
<sequence>MNYLYLLLNLGSLSIPFLFSFHPKLKFYKLWKPLFISLFLSMLIFIPWDIIFTVKGFWGFNNTYFLGITFFNLPIEEWLFFICIPYACVFTHYALLYYFPNMQLKRGVTKLISYFLALVFAIIIIYNYNKWYTLINFTVALGLIIFTVKKHTQLLSKFYLTFLVMLIPFFIVNGILTGSFIENEVVWYNNNQNLNFRLFTIPVEDSVYAFSIILIPLVLMQYFKPQKKVIN</sequence>
<proteinExistence type="predicted"/>
<dbReference type="EMBL" id="VOSC01000030">
    <property type="protein sequence ID" value="TXE07059.1"/>
    <property type="molecule type" value="Genomic_DNA"/>
</dbReference>
<feature type="transmembrane region" description="Helical" evidence="8">
    <location>
        <begin position="111"/>
        <end position="128"/>
    </location>
</feature>
<dbReference type="GO" id="GO:0016872">
    <property type="term" value="F:intramolecular lyase activity"/>
    <property type="evidence" value="ECO:0007669"/>
    <property type="project" value="InterPro"/>
</dbReference>
<gene>
    <name evidence="10" type="ORF">FUA26_12605</name>
</gene>
<evidence type="ECO:0000256" key="3">
    <source>
        <dbReference type="ARBA" id="ARBA00022692"/>
    </source>
</evidence>
<evidence type="ECO:0000313" key="11">
    <source>
        <dbReference type="Proteomes" id="UP000321790"/>
    </source>
</evidence>
<dbReference type="NCBIfam" id="TIGR03462">
    <property type="entry name" value="CarR_dom_SF"/>
    <property type="match status" value="1"/>
</dbReference>
<dbReference type="GO" id="GO:0016117">
    <property type="term" value="P:carotenoid biosynthetic process"/>
    <property type="evidence" value="ECO:0007669"/>
    <property type="project" value="UniProtKB-KW"/>
</dbReference>
<comment type="subcellular location">
    <subcellularLocation>
        <location evidence="1">Membrane</location>
        <topology evidence="1">Multi-pass membrane protein</topology>
    </subcellularLocation>
</comment>
<keyword evidence="6 8" id="KW-0472">Membrane</keyword>
<evidence type="ECO:0000256" key="6">
    <source>
        <dbReference type="ARBA" id="ARBA00023136"/>
    </source>
</evidence>
<keyword evidence="5 8" id="KW-1133">Transmembrane helix</keyword>
<feature type="transmembrane region" description="Helical" evidence="8">
    <location>
        <begin position="78"/>
        <end position="99"/>
    </location>
</feature>
<reference evidence="11" key="1">
    <citation type="submission" date="2019-08" db="EMBL/GenBank/DDBJ databases">
        <title>Seonamhaeicola sediminis sp. nov., isolated from marine sediment.</title>
        <authorList>
            <person name="Cao W.R."/>
        </authorList>
    </citation>
    <scope>NUCLEOTIDE SEQUENCE [LARGE SCALE GENOMIC DNA]</scope>
    <source>
        <strain evidence="11">Gy8</strain>
    </source>
</reference>